<protein>
    <submittedName>
        <fullName evidence="1">Uncharacterized protein</fullName>
    </submittedName>
</protein>
<proteinExistence type="predicted"/>
<accession>A0AAV1QTH0</accession>
<name>A0AAV1QTH0_9ROSI</name>
<evidence type="ECO:0000313" key="1">
    <source>
        <dbReference type="EMBL" id="CAK7324766.1"/>
    </source>
</evidence>
<sequence>MDSSVLEEASNGGSCDPLFHEILKFISYDRKKVAERVRSSPPFTRWCLRGISDGQGLNLPFELQLDDKIRVTI</sequence>
<comment type="caution">
    <text evidence="1">The sequence shown here is derived from an EMBL/GenBank/DDBJ whole genome shotgun (WGS) entry which is preliminary data.</text>
</comment>
<keyword evidence="2" id="KW-1185">Reference proteome</keyword>
<gene>
    <name evidence="1" type="ORF">DCAF_LOCUS2432</name>
</gene>
<dbReference type="AlphaFoldDB" id="A0AAV1QTH0"/>
<reference evidence="1 2" key="1">
    <citation type="submission" date="2024-01" db="EMBL/GenBank/DDBJ databases">
        <authorList>
            <person name="Waweru B."/>
        </authorList>
    </citation>
    <scope>NUCLEOTIDE SEQUENCE [LARGE SCALE GENOMIC DNA]</scope>
</reference>
<organism evidence="1 2">
    <name type="scientific">Dovyalis caffra</name>
    <dbReference type="NCBI Taxonomy" id="77055"/>
    <lineage>
        <taxon>Eukaryota</taxon>
        <taxon>Viridiplantae</taxon>
        <taxon>Streptophyta</taxon>
        <taxon>Embryophyta</taxon>
        <taxon>Tracheophyta</taxon>
        <taxon>Spermatophyta</taxon>
        <taxon>Magnoliopsida</taxon>
        <taxon>eudicotyledons</taxon>
        <taxon>Gunneridae</taxon>
        <taxon>Pentapetalae</taxon>
        <taxon>rosids</taxon>
        <taxon>fabids</taxon>
        <taxon>Malpighiales</taxon>
        <taxon>Salicaceae</taxon>
        <taxon>Flacourtieae</taxon>
        <taxon>Dovyalis</taxon>
    </lineage>
</organism>
<dbReference type="EMBL" id="CAWUPB010000653">
    <property type="protein sequence ID" value="CAK7324766.1"/>
    <property type="molecule type" value="Genomic_DNA"/>
</dbReference>
<evidence type="ECO:0000313" key="2">
    <source>
        <dbReference type="Proteomes" id="UP001314170"/>
    </source>
</evidence>
<dbReference type="Proteomes" id="UP001314170">
    <property type="component" value="Unassembled WGS sequence"/>
</dbReference>